<dbReference type="InterPro" id="IPR002104">
    <property type="entry name" value="Integrase_catalytic"/>
</dbReference>
<evidence type="ECO:0000256" key="1">
    <source>
        <dbReference type="ARBA" id="ARBA00003283"/>
    </source>
</evidence>
<dbReference type="Proteomes" id="UP001206236">
    <property type="component" value="Unassembled WGS sequence"/>
</dbReference>
<feature type="domain" description="Tyr recombinase" evidence="7">
    <location>
        <begin position="161"/>
        <end position="353"/>
    </location>
</feature>
<gene>
    <name evidence="9" type="ORF">NE632_12260</name>
</gene>
<accession>A0AAW5KQD3</accession>
<dbReference type="InterPro" id="IPR004107">
    <property type="entry name" value="Integrase_SAM-like_N"/>
</dbReference>
<dbReference type="PROSITE" id="PS51898">
    <property type="entry name" value="TYR_RECOMBINASE"/>
    <property type="match status" value="1"/>
</dbReference>
<dbReference type="Gene3D" id="1.10.150.130">
    <property type="match status" value="1"/>
</dbReference>
<dbReference type="EMBL" id="JANGCN010000036">
    <property type="protein sequence ID" value="MCQ5154074.1"/>
    <property type="molecule type" value="Genomic_DNA"/>
</dbReference>
<dbReference type="PROSITE" id="PS51900">
    <property type="entry name" value="CB"/>
    <property type="match status" value="1"/>
</dbReference>
<dbReference type="Pfam" id="PF14659">
    <property type="entry name" value="Phage_int_SAM_3"/>
    <property type="match status" value="1"/>
</dbReference>
<dbReference type="AlphaFoldDB" id="A0AAW5KQD3"/>
<dbReference type="InterPro" id="IPR013762">
    <property type="entry name" value="Integrase-like_cat_sf"/>
</dbReference>
<dbReference type="InterPro" id="IPR050808">
    <property type="entry name" value="Phage_Integrase"/>
</dbReference>
<evidence type="ECO:0000313" key="10">
    <source>
        <dbReference type="Proteomes" id="UP001206236"/>
    </source>
</evidence>
<keyword evidence="3" id="KW-0229">DNA integration</keyword>
<dbReference type="Gene3D" id="1.10.443.10">
    <property type="entry name" value="Intergrase catalytic core"/>
    <property type="match status" value="1"/>
</dbReference>
<dbReference type="PANTHER" id="PTHR30629:SF2">
    <property type="entry name" value="PROPHAGE INTEGRASE INTS-RELATED"/>
    <property type="match status" value="1"/>
</dbReference>
<evidence type="ECO:0000313" key="9">
    <source>
        <dbReference type="EMBL" id="MCQ5154074.1"/>
    </source>
</evidence>
<dbReference type="GO" id="GO:0006310">
    <property type="term" value="P:DNA recombination"/>
    <property type="evidence" value="ECO:0007669"/>
    <property type="project" value="UniProtKB-KW"/>
</dbReference>
<dbReference type="CDD" id="cd01189">
    <property type="entry name" value="INT_ICEBs1_C_like"/>
    <property type="match status" value="1"/>
</dbReference>
<dbReference type="PANTHER" id="PTHR30629">
    <property type="entry name" value="PROPHAGE INTEGRASE"/>
    <property type="match status" value="1"/>
</dbReference>
<evidence type="ECO:0000259" key="7">
    <source>
        <dbReference type="PROSITE" id="PS51898"/>
    </source>
</evidence>
<organism evidence="9 10">
    <name type="scientific">Ruminococcus bicirculans</name>
    <name type="common">ex Wegman et al. 2014</name>
    <dbReference type="NCBI Taxonomy" id="1160721"/>
    <lineage>
        <taxon>Bacteria</taxon>
        <taxon>Bacillati</taxon>
        <taxon>Bacillota</taxon>
        <taxon>Clostridia</taxon>
        <taxon>Eubacteriales</taxon>
        <taxon>Oscillospiraceae</taxon>
        <taxon>Ruminococcus</taxon>
    </lineage>
</organism>
<dbReference type="SUPFAM" id="SSF56349">
    <property type="entry name" value="DNA breaking-rejoining enzymes"/>
    <property type="match status" value="1"/>
</dbReference>
<comment type="function">
    <text evidence="1">Site-specific tyrosine recombinase, which acts by catalyzing the cutting and rejoining of the recombining DNA molecules.</text>
</comment>
<evidence type="ECO:0000256" key="6">
    <source>
        <dbReference type="PROSITE-ProRule" id="PRU01248"/>
    </source>
</evidence>
<reference evidence="9" key="1">
    <citation type="submission" date="2022-06" db="EMBL/GenBank/DDBJ databases">
        <title>Isolation of gut microbiota from human fecal samples.</title>
        <authorList>
            <person name="Pamer E.G."/>
            <person name="Barat B."/>
            <person name="Waligurski E."/>
            <person name="Medina S."/>
            <person name="Paddock L."/>
            <person name="Mostad J."/>
        </authorList>
    </citation>
    <scope>NUCLEOTIDE SEQUENCE</scope>
    <source>
        <strain evidence="9">DFI.5.57</strain>
    </source>
</reference>
<name>A0AAW5KQD3_9FIRM</name>
<dbReference type="GO" id="GO:0003677">
    <property type="term" value="F:DNA binding"/>
    <property type="evidence" value="ECO:0007669"/>
    <property type="project" value="UniProtKB-UniRule"/>
</dbReference>
<evidence type="ECO:0000256" key="2">
    <source>
        <dbReference type="ARBA" id="ARBA00008857"/>
    </source>
</evidence>
<evidence type="ECO:0000256" key="4">
    <source>
        <dbReference type="ARBA" id="ARBA00023125"/>
    </source>
</evidence>
<dbReference type="InterPro" id="IPR044068">
    <property type="entry name" value="CB"/>
</dbReference>
<dbReference type="InterPro" id="IPR010998">
    <property type="entry name" value="Integrase_recombinase_N"/>
</dbReference>
<evidence type="ECO:0000256" key="5">
    <source>
        <dbReference type="ARBA" id="ARBA00023172"/>
    </source>
</evidence>
<evidence type="ECO:0000256" key="3">
    <source>
        <dbReference type="ARBA" id="ARBA00022908"/>
    </source>
</evidence>
<comment type="similarity">
    <text evidence="2">Belongs to the 'phage' integrase family.</text>
</comment>
<proteinExistence type="inferred from homology"/>
<keyword evidence="5" id="KW-0233">DNA recombination</keyword>
<protein>
    <submittedName>
        <fullName evidence="9">Site-specific integrase</fullName>
    </submittedName>
</protein>
<feature type="domain" description="Core-binding (CB)" evidence="8">
    <location>
        <begin position="59"/>
        <end position="141"/>
    </location>
</feature>
<evidence type="ECO:0000259" key="8">
    <source>
        <dbReference type="PROSITE" id="PS51900"/>
    </source>
</evidence>
<comment type="caution">
    <text evidence="9">The sequence shown here is derived from an EMBL/GenBank/DDBJ whole genome shotgun (WGS) entry which is preliminary data.</text>
</comment>
<keyword evidence="4 6" id="KW-0238">DNA-binding</keyword>
<dbReference type="RefSeq" id="WP_256322464.1">
    <property type="nucleotide sequence ID" value="NZ_JANGCN010000036.1"/>
</dbReference>
<sequence length="356" mass="41628">MNYRNVYLRKDGRYEGRVFLDTSGSKRKYHAFFGKTHDEVIAKMKKYHIDLISKTQIRKTFTEVYEEWFGTVTIRIKESTAANYILKADKHILPFFGQKCICKITNDDIYDFIRRKQQENLSNRYITDILVLMKSIFKYAYKTYKIDNIMDGIVMPKKHRVEIRILNDDEDKKLCDILAQKNDLTSIGIYLSRVTGLRIGELCALKWGNIDIEQGIISVNKTLQRIQVKNGLCKTKLILAEPKSESSKRKIPIPKCVLELLKNNRGDNDNYILSNKKKPIEPRTIQYWFAKILKNGNLPSVHFHAIRHFFATNCIKLGFDVKALSEILGHSNVSITLDRYVHSSFEQKAEYMNRIR</sequence>
<dbReference type="InterPro" id="IPR011010">
    <property type="entry name" value="DNA_brk_join_enz"/>
</dbReference>
<dbReference type="Pfam" id="PF00589">
    <property type="entry name" value="Phage_integrase"/>
    <property type="match status" value="1"/>
</dbReference>
<dbReference type="GO" id="GO:0015074">
    <property type="term" value="P:DNA integration"/>
    <property type="evidence" value="ECO:0007669"/>
    <property type="project" value="UniProtKB-KW"/>
</dbReference>